<keyword evidence="2" id="KW-0472">Membrane</keyword>
<sequence length="375" mass="41605">MQKRPTYGGGTDHHPEYRVTPNGLEPPGKLRPWTRMYMGNMVRTPLFGLAMTFMIAFMLPYIDNYGWLGSSYASSKDMGSPPANVFEAVSVVLGFVAMMVVAIVSMYLALYALIVLAAVLCFASVALWCCGAVFRAVETVAGSASVGTHEFHVAYYLLPLITLAMAVMLRGVWKGHEWATRANGNEFYELVRRLWIRNYNGMLTVPPPYERVSRRDVGWKRWLMLGCTGAFVVFMFTPSLDQMSGWKFLSILITTGQFLGFDTEWVFLVLATLGVVVLGAWIVMSNRAGNAVYWAWLLACLGQWFWVLGTFVRAADGCASGAENCYSSGYYALFLTSVAASIVLYLINNDRDAHESAHAEWRQALREQGGGDGNA</sequence>
<feature type="transmembrane region" description="Helical" evidence="2">
    <location>
        <begin position="329"/>
        <end position="347"/>
    </location>
</feature>
<feature type="transmembrane region" description="Helical" evidence="2">
    <location>
        <begin position="111"/>
        <end position="134"/>
    </location>
</feature>
<evidence type="ECO:0000256" key="1">
    <source>
        <dbReference type="SAM" id="MobiDB-lite"/>
    </source>
</evidence>
<feature type="transmembrane region" description="Helical" evidence="2">
    <location>
        <begin position="291"/>
        <end position="309"/>
    </location>
</feature>
<feature type="transmembrane region" description="Helical" evidence="2">
    <location>
        <begin position="154"/>
        <end position="173"/>
    </location>
</feature>
<comment type="caution">
    <text evidence="3">The sequence shown here is derived from an EMBL/GenBank/DDBJ whole genome shotgun (WGS) entry which is preliminary data.</text>
</comment>
<keyword evidence="2" id="KW-1133">Transmembrane helix</keyword>
<evidence type="ECO:0000313" key="3">
    <source>
        <dbReference type="EMBL" id="EFK53769.1"/>
    </source>
</evidence>
<feature type="transmembrane region" description="Helical" evidence="2">
    <location>
        <begin position="222"/>
        <end position="240"/>
    </location>
</feature>
<keyword evidence="4" id="KW-1185">Reference proteome</keyword>
<organism evidence="3 4">
    <name type="scientific">Corynebacterium genitalium ATCC 33030</name>
    <dbReference type="NCBI Taxonomy" id="585529"/>
    <lineage>
        <taxon>Bacteria</taxon>
        <taxon>Bacillati</taxon>
        <taxon>Actinomycetota</taxon>
        <taxon>Actinomycetes</taxon>
        <taxon>Mycobacteriales</taxon>
        <taxon>Corynebacteriaceae</taxon>
        <taxon>Corynebacterium</taxon>
    </lineage>
</organism>
<feature type="transmembrane region" description="Helical" evidence="2">
    <location>
        <begin position="44"/>
        <end position="62"/>
    </location>
</feature>
<feature type="transmembrane region" description="Helical" evidence="2">
    <location>
        <begin position="82"/>
        <end position="104"/>
    </location>
</feature>
<accession>D7WFE2</accession>
<gene>
    <name evidence="3" type="ORF">HMPREF0291_11426</name>
</gene>
<dbReference type="EMBL" id="ACLJ02000003">
    <property type="protein sequence ID" value="EFK53769.1"/>
    <property type="molecule type" value="Genomic_DNA"/>
</dbReference>
<evidence type="ECO:0000256" key="2">
    <source>
        <dbReference type="SAM" id="Phobius"/>
    </source>
</evidence>
<reference evidence="3" key="1">
    <citation type="submission" date="2010-06" db="EMBL/GenBank/DDBJ databases">
        <authorList>
            <person name="Muzny D."/>
            <person name="Qin X."/>
            <person name="Buhay C."/>
            <person name="Dugan-Rocha S."/>
            <person name="Ding Y."/>
            <person name="Chen G."/>
            <person name="Hawes A."/>
            <person name="Holder M."/>
            <person name="Jhangiani S."/>
            <person name="Johnson A."/>
            <person name="Khan Z."/>
            <person name="Li Z."/>
            <person name="Liu W."/>
            <person name="Liu X."/>
            <person name="Perez L."/>
            <person name="Shen H."/>
            <person name="Wang Q."/>
            <person name="Watt J."/>
            <person name="Xi L."/>
            <person name="Xin Y."/>
            <person name="Zhou J."/>
            <person name="Deng J."/>
            <person name="Jiang H."/>
            <person name="Liu Y."/>
            <person name="Qu J."/>
            <person name="Song X.-Z."/>
            <person name="Zhang L."/>
            <person name="Villasana D."/>
            <person name="Johnson A."/>
            <person name="Liu J."/>
            <person name="Liyanage D."/>
            <person name="Lorensuhewa L."/>
            <person name="Robinson T."/>
            <person name="Song A."/>
            <person name="Song B.-B."/>
            <person name="Dinh H."/>
            <person name="Thornton R."/>
            <person name="Coyle M."/>
            <person name="Francisco L."/>
            <person name="Jackson L."/>
            <person name="Javaid M."/>
            <person name="Korchina V."/>
            <person name="Kovar C."/>
            <person name="Mata R."/>
            <person name="Mathew T."/>
            <person name="Ngo R."/>
            <person name="Nguyen L."/>
            <person name="Nguyen N."/>
            <person name="Okwuonu G."/>
            <person name="Ongeri F."/>
            <person name="Pham C."/>
            <person name="Simmons D."/>
            <person name="Wilczek-Boney K."/>
            <person name="Hale W."/>
            <person name="Jakkamsetti A."/>
            <person name="Pham P."/>
            <person name="Ruth R."/>
            <person name="San Lucas F."/>
            <person name="Warren J."/>
            <person name="Zhang J."/>
            <person name="Zhao Z."/>
            <person name="Zhou C."/>
            <person name="Zhu D."/>
            <person name="Lee S."/>
            <person name="Bess C."/>
            <person name="Blankenburg K."/>
            <person name="Forbes L."/>
            <person name="Fu Q."/>
            <person name="Gubbala S."/>
            <person name="Hirani K."/>
            <person name="Jayaseelan J.C."/>
            <person name="Lara F."/>
            <person name="Munidasa M."/>
            <person name="Palculict T."/>
            <person name="Patil S."/>
            <person name="Pu L.-L."/>
            <person name="Saada N."/>
            <person name="Tang L."/>
            <person name="Weissenberger G."/>
            <person name="Zhu Y."/>
            <person name="Hemphill L."/>
            <person name="Shang Y."/>
            <person name="Youmans B."/>
            <person name="Ayvaz T."/>
            <person name="Ross M."/>
            <person name="Santibanez J."/>
            <person name="Aqrawi P."/>
            <person name="Gross S."/>
            <person name="Joshi V."/>
            <person name="Fowler G."/>
            <person name="Nazareth L."/>
            <person name="Reid J."/>
            <person name="Worley K."/>
            <person name="Petrosino J."/>
            <person name="Highlander S."/>
            <person name="Gibbs R."/>
        </authorList>
    </citation>
    <scope>NUCLEOTIDE SEQUENCE [LARGE SCALE GENOMIC DNA]</scope>
    <source>
        <strain evidence="3">ATCC 33030</strain>
    </source>
</reference>
<dbReference type="AlphaFoldDB" id="D7WFE2"/>
<keyword evidence="2" id="KW-0812">Transmembrane</keyword>
<feature type="region of interest" description="Disordered" evidence="1">
    <location>
        <begin position="1"/>
        <end position="25"/>
    </location>
</feature>
<evidence type="ECO:0000313" key="4">
    <source>
        <dbReference type="Proteomes" id="UP000004208"/>
    </source>
</evidence>
<dbReference type="Proteomes" id="UP000004208">
    <property type="component" value="Unassembled WGS sequence"/>
</dbReference>
<dbReference type="HOGENOM" id="CLU_721036_0_0_11"/>
<proteinExistence type="predicted"/>
<dbReference type="RefSeq" id="WP_005289801.1">
    <property type="nucleotide sequence ID" value="NZ_CM000961.1"/>
</dbReference>
<protein>
    <submittedName>
        <fullName evidence="3">Uncharacterized protein</fullName>
    </submittedName>
</protein>
<name>D7WFE2_9CORY</name>
<feature type="transmembrane region" description="Helical" evidence="2">
    <location>
        <begin position="265"/>
        <end position="284"/>
    </location>
</feature>